<reference evidence="2 3" key="1">
    <citation type="journal article" date="2018" name="J. Biol. Chem.">
        <title>Discovery of the actinoplanic acid pathway in Streptomyces rapamycinicus reveals a genetically conserved synergism with rapamycin.</title>
        <authorList>
            <person name="Mrak P."/>
            <person name="Krastel P."/>
            <person name="Pivk Lukancic P."/>
            <person name="Tao J."/>
            <person name="Pistorius D."/>
            <person name="Moore C.M."/>
        </authorList>
    </citation>
    <scope>NUCLEOTIDE SEQUENCE [LARGE SCALE GENOMIC DNA]</scope>
    <source>
        <strain evidence="2 3">NRRL 5491</strain>
    </source>
</reference>
<name>A0A3L8RCJ4_STRRN</name>
<evidence type="ECO:0000313" key="2">
    <source>
        <dbReference type="EMBL" id="RLV77138.1"/>
    </source>
</evidence>
<comment type="caution">
    <text evidence="2">The sequence shown here is derived from an EMBL/GenBank/DDBJ whole genome shotgun (WGS) entry which is preliminary data.</text>
</comment>
<accession>A0A3L8RCJ4</accession>
<protein>
    <submittedName>
        <fullName evidence="2">Uncharacterized protein</fullName>
    </submittedName>
</protein>
<proteinExistence type="predicted"/>
<organism evidence="2 3">
    <name type="scientific">Streptomyces rapamycinicus (strain ATCC 29253 / DSM 41530 / NRRL 5491 / AYB-994)</name>
    <name type="common">Streptomyces hygroscopicus (strain ATCC 29253)</name>
    <dbReference type="NCBI Taxonomy" id="1343740"/>
    <lineage>
        <taxon>Bacteria</taxon>
        <taxon>Bacillati</taxon>
        <taxon>Actinomycetota</taxon>
        <taxon>Actinomycetes</taxon>
        <taxon>Kitasatosporales</taxon>
        <taxon>Streptomycetaceae</taxon>
        <taxon>Streptomyces</taxon>
        <taxon>Streptomyces violaceusniger group</taxon>
    </lineage>
</organism>
<dbReference type="AlphaFoldDB" id="A0A3L8RCJ4"/>
<feature type="region of interest" description="Disordered" evidence="1">
    <location>
        <begin position="30"/>
        <end position="53"/>
    </location>
</feature>
<evidence type="ECO:0000256" key="1">
    <source>
        <dbReference type="SAM" id="MobiDB-lite"/>
    </source>
</evidence>
<gene>
    <name evidence="2" type="ORF">D3C57_102175</name>
</gene>
<dbReference type="EMBL" id="QYCY01000001">
    <property type="protein sequence ID" value="RLV77138.1"/>
    <property type="molecule type" value="Genomic_DNA"/>
</dbReference>
<sequence>MRWAGFKNVSESHKIAPQPAQRFAQIAPVRTADPPPPAFGVGEPTVRRPGRAA</sequence>
<dbReference type="Proteomes" id="UP000281594">
    <property type="component" value="Unassembled WGS sequence"/>
</dbReference>
<evidence type="ECO:0000313" key="3">
    <source>
        <dbReference type="Proteomes" id="UP000281594"/>
    </source>
</evidence>